<sequence>MKFNLSFVSALVLVFSLASMASAHTILRTLEIDGKELAPGMCIEPYHGPDKTSPVMDPASDDMTCGIPGSSKDADLCPVKAGSKIKVEFRNYDEDEVDDPENMAIDESHQGPCFVFMAPLESGGKGDVWFKIFEDGYSSGSWCVNKIRKARGKLEITIPEDILPDDYLLRTEIIGLQDAEVQYTKGGKKGAQYFGVE</sequence>
<gene>
    <name evidence="1" type="ORF">LPJ66_000837</name>
</gene>
<protein>
    <submittedName>
        <fullName evidence="1">Uncharacterized protein</fullName>
    </submittedName>
</protein>
<dbReference type="EMBL" id="JANBPG010000030">
    <property type="protein sequence ID" value="KAJ1901376.1"/>
    <property type="molecule type" value="Genomic_DNA"/>
</dbReference>
<evidence type="ECO:0000313" key="1">
    <source>
        <dbReference type="EMBL" id="KAJ1901376.1"/>
    </source>
</evidence>
<keyword evidence="2" id="KW-1185">Reference proteome</keyword>
<accession>A0ACC1IV92</accession>
<reference evidence="1" key="1">
    <citation type="submission" date="2022-07" db="EMBL/GenBank/DDBJ databases">
        <title>Phylogenomic reconstructions and comparative analyses of Kickxellomycotina fungi.</title>
        <authorList>
            <person name="Reynolds N.K."/>
            <person name="Stajich J.E."/>
            <person name="Barry K."/>
            <person name="Grigoriev I.V."/>
            <person name="Crous P."/>
            <person name="Smith M.E."/>
        </authorList>
    </citation>
    <scope>NUCLEOTIDE SEQUENCE</scope>
    <source>
        <strain evidence="1">Benny 63K</strain>
    </source>
</reference>
<dbReference type="Proteomes" id="UP001150581">
    <property type="component" value="Unassembled WGS sequence"/>
</dbReference>
<proteinExistence type="predicted"/>
<comment type="caution">
    <text evidence="1">The sequence shown here is derived from an EMBL/GenBank/DDBJ whole genome shotgun (WGS) entry which is preliminary data.</text>
</comment>
<organism evidence="1 2">
    <name type="scientific">Kickxella alabastrina</name>
    <dbReference type="NCBI Taxonomy" id="61397"/>
    <lineage>
        <taxon>Eukaryota</taxon>
        <taxon>Fungi</taxon>
        <taxon>Fungi incertae sedis</taxon>
        <taxon>Zoopagomycota</taxon>
        <taxon>Kickxellomycotina</taxon>
        <taxon>Kickxellomycetes</taxon>
        <taxon>Kickxellales</taxon>
        <taxon>Kickxellaceae</taxon>
        <taxon>Kickxella</taxon>
    </lineage>
</organism>
<name>A0ACC1IV92_9FUNG</name>
<evidence type="ECO:0000313" key="2">
    <source>
        <dbReference type="Proteomes" id="UP001150581"/>
    </source>
</evidence>